<proteinExistence type="predicted"/>
<name>A0ABZ2M996_9BACT</name>
<evidence type="ECO:0000259" key="1">
    <source>
        <dbReference type="Pfam" id="PF12867"/>
    </source>
</evidence>
<dbReference type="InterPro" id="IPR034660">
    <property type="entry name" value="DinB/YfiT-like"/>
</dbReference>
<reference evidence="2 3" key="1">
    <citation type="submission" date="2021-12" db="EMBL/GenBank/DDBJ databases">
        <title>Discovery of the Pendulisporaceae a myxobacterial family with distinct sporulation behavior and unique specialized metabolism.</title>
        <authorList>
            <person name="Garcia R."/>
            <person name="Popoff A."/>
            <person name="Bader C.D."/>
            <person name="Loehr J."/>
            <person name="Walesch S."/>
            <person name="Walt C."/>
            <person name="Boldt J."/>
            <person name="Bunk B."/>
            <person name="Haeckl F.J.F.P.J."/>
            <person name="Gunesch A.P."/>
            <person name="Birkelbach J."/>
            <person name="Nuebel U."/>
            <person name="Pietschmann T."/>
            <person name="Bach T."/>
            <person name="Mueller R."/>
        </authorList>
    </citation>
    <scope>NUCLEOTIDE SEQUENCE [LARGE SCALE GENOMIC DNA]</scope>
    <source>
        <strain evidence="2 3">MSr11954</strain>
    </source>
</reference>
<evidence type="ECO:0000313" key="3">
    <source>
        <dbReference type="Proteomes" id="UP001370348"/>
    </source>
</evidence>
<dbReference type="SUPFAM" id="SSF109854">
    <property type="entry name" value="DinB/YfiT-like putative metalloenzymes"/>
    <property type="match status" value="1"/>
</dbReference>
<feature type="domain" description="DinB-like" evidence="1">
    <location>
        <begin position="12"/>
        <end position="149"/>
    </location>
</feature>
<dbReference type="RefSeq" id="WP_394828707.1">
    <property type="nucleotide sequence ID" value="NZ_CP089984.1"/>
</dbReference>
<dbReference type="Proteomes" id="UP001370348">
    <property type="component" value="Chromosome"/>
</dbReference>
<keyword evidence="3" id="KW-1185">Reference proteome</keyword>
<dbReference type="Pfam" id="PF12867">
    <property type="entry name" value="DinB_2"/>
    <property type="match status" value="1"/>
</dbReference>
<dbReference type="EMBL" id="CP089984">
    <property type="protein sequence ID" value="WXB19084.1"/>
    <property type="molecule type" value="Genomic_DNA"/>
</dbReference>
<organism evidence="2 3">
    <name type="scientific">Pendulispora albinea</name>
    <dbReference type="NCBI Taxonomy" id="2741071"/>
    <lineage>
        <taxon>Bacteria</taxon>
        <taxon>Pseudomonadati</taxon>
        <taxon>Myxococcota</taxon>
        <taxon>Myxococcia</taxon>
        <taxon>Myxococcales</taxon>
        <taxon>Sorangiineae</taxon>
        <taxon>Pendulisporaceae</taxon>
        <taxon>Pendulispora</taxon>
    </lineage>
</organism>
<protein>
    <submittedName>
        <fullName evidence="2">DinB family protein</fullName>
    </submittedName>
</protein>
<accession>A0ABZ2M996</accession>
<dbReference type="Gene3D" id="1.20.120.450">
    <property type="entry name" value="dinb family like domain"/>
    <property type="match status" value="1"/>
</dbReference>
<evidence type="ECO:0000313" key="2">
    <source>
        <dbReference type="EMBL" id="WXB19084.1"/>
    </source>
</evidence>
<dbReference type="InterPro" id="IPR024775">
    <property type="entry name" value="DinB-like"/>
</dbReference>
<gene>
    <name evidence="2" type="ORF">LZC94_17820</name>
</gene>
<sequence length="163" mass="18350">MLPATLSALSSFPDTLERFFDEVPERFLNWAPPSWEGVPSESLTVLEQVCHVRDIEIDGYQVRLRRMLTEPNPVLVSLDGYELAASRHYTTANPDEALASFRVARLQTVAAIAELSEAQWSRRGSFEGHELTVKGLVHLLCSHDQQHLAGIQWLLARIEGEAR</sequence>